<name>A0A0D3K4B2_EMIH1</name>
<protein>
    <recommendedName>
        <fullName evidence="3">Ferritin-like domain-containing protein</fullName>
    </recommendedName>
</protein>
<dbReference type="GeneID" id="17275873"/>
<dbReference type="Proteomes" id="UP000013827">
    <property type="component" value="Unassembled WGS sequence"/>
</dbReference>
<dbReference type="PaxDb" id="2903-EOD30597"/>
<dbReference type="eggNOG" id="ENOG502S7RN">
    <property type="taxonomic scope" value="Eukaryota"/>
</dbReference>
<evidence type="ECO:0008006" key="3">
    <source>
        <dbReference type="Google" id="ProtNLM"/>
    </source>
</evidence>
<evidence type="ECO:0000313" key="2">
    <source>
        <dbReference type="Proteomes" id="UP000013827"/>
    </source>
</evidence>
<dbReference type="RefSeq" id="XP_005783026.1">
    <property type="nucleotide sequence ID" value="XM_005782969.1"/>
</dbReference>
<reference evidence="2" key="1">
    <citation type="journal article" date="2013" name="Nature">
        <title>Pan genome of the phytoplankton Emiliania underpins its global distribution.</title>
        <authorList>
            <person name="Read B.A."/>
            <person name="Kegel J."/>
            <person name="Klute M.J."/>
            <person name="Kuo A."/>
            <person name="Lefebvre S.C."/>
            <person name="Maumus F."/>
            <person name="Mayer C."/>
            <person name="Miller J."/>
            <person name="Monier A."/>
            <person name="Salamov A."/>
            <person name="Young J."/>
            <person name="Aguilar M."/>
            <person name="Claverie J.M."/>
            <person name="Frickenhaus S."/>
            <person name="Gonzalez K."/>
            <person name="Herman E.K."/>
            <person name="Lin Y.C."/>
            <person name="Napier J."/>
            <person name="Ogata H."/>
            <person name="Sarno A.F."/>
            <person name="Shmutz J."/>
            <person name="Schroeder D."/>
            <person name="de Vargas C."/>
            <person name="Verret F."/>
            <person name="von Dassow P."/>
            <person name="Valentin K."/>
            <person name="Van de Peer Y."/>
            <person name="Wheeler G."/>
            <person name="Dacks J.B."/>
            <person name="Delwiche C.F."/>
            <person name="Dyhrman S.T."/>
            <person name="Glockner G."/>
            <person name="John U."/>
            <person name="Richards T."/>
            <person name="Worden A.Z."/>
            <person name="Zhang X."/>
            <person name="Grigoriev I.V."/>
            <person name="Allen A.E."/>
            <person name="Bidle K."/>
            <person name="Borodovsky M."/>
            <person name="Bowler C."/>
            <person name="Brownlee C."/>
            <person name="Cock J.M."/>
            <person name="Elias M."/>
            <person name="Gladyshev V.N."/>
            <person name="Groth M."/>
            <person name="Guda C."/>
            <person name="Hadaegh A."/>
            <person name="Iglesias-Rodriguez M.D."/>
            <person name="Jenkins J."/>
            <person name="Jones B.M."/>
            <person name="Lawson T."/>
            <person name="Leese F."/>
            <person name="Lindquist E."/>
            <person name="Lobanov A."/>
            <person name="Lomsadze A."/>
            <person name="Malik S.B."/>
            <person name="Marsh M.E."/>
            <person name="Mackinder L."/>
            <person name="Mock T."/>
            <person name="Mueller-Roeber B."/>
            <person name="Pagarete A."/>
            <person name="Parker M."/>
            <person name="Probert I."/>
            <person name="Quesneville H."/>
            <person name="Raines C."/>
            <person name="Rensing S.A."/>
            <person name="Riano-Pachon D.M."/>
            <person name="Richier S."/>
            <person name="Rokitta S."/>
            <person name="Shiraiwa Y."/>
            <person name="Soanes D.M."/>
            <person name="van der Giezen M."/>
            <person name="Wahlund T.M."/>
            <person name="Williams B."/>
            <person name="Wilson W."/>
            <person name="Wolfe G."/>
            <person name="Wurch L.L."/>
        </authorList>
    </citation>
    <scope>NUCLEOTIDE SEQUENCE</scope>
</reference>
<evidence type="ECO:0000313" key="1">
    <source>
        <dbReference type="EnsemblProtists" id="EOD30597"/>
    </source>
</evidence>
<accession>A0A0D3K4B2</accession>
<dbReference type="AlphaFoldDB" id="A0A0D3K4B2"/>
<dbReference type="EnsemblProtists" id="EOD30597">
    <property type="protein sequence ID" value="EOD30597"/>
    <property type="gene ID" value="EMIHUDRAFT_253683"/>
</dbReference>
<reference evidence="1" key="2">
    <citation type="submission" date="2024-10" db="UniProtKB">
        <authorList>
            <consortium name="EnsemblProtists"/>
        </authorList>
    </citation>
    <scope>IDENTIFICATION</scope>
</reference>
<keyword evidence="2" id="KW-1185">Reference proteome</keyword>
<dbReference type="HOGENOM" id="CLU_649635_0_0_1"/>
<sequence>MLAPWAADGPVERAWAGKKELPPGVCGDPPGDFDGDGAFRLADAVFLAEVWAGKKSFSDAIEPTEPTEPTGFGLYSYSECSSRDEECGGSICTSPYEYCAAWPCDVSSAGCEESYSYSCLPCGAIAGRPYVVDGLPRLPKAVASDRGKGVAPPLNGRIPNSVLSAAGHHWAVAGGAEWASVASFSKHSLELLANGAPAHLISGMHTAALEEVGHAEAAYALATSYLGVAVGPSALDTRDSGEVRSLPDVAVSTAREGCVAETVAAIEAQLTLAACIAPAACAALAVVANDEASHAALAWRELEWAIGRQPSLATTLKGVLSAAAAALLAKSGASRAAAGDDGEVDAAALAAHGVPSAQLRARAGELAATLVIRPGAEALHTGGVAARVEWLLRDVLAEAGAGPAFVTPQVTPRAANATCRVQS</sequence>
<dbReference type="KEGG" id="ehx:EMIHUDRAFT_253683"/>
<organism evidence="1 2">
    <name type="scientific">Emiliania huxleyi (strain CCMP1516)</name>
    <dbReference type="NCBI Taxonomy" id="280463"/>
    <lineage>
        <taxon>Eukaryota</taxon>
        <taxon>Haptista</taxon>
        <taxon>Haptophyta</taxon>
        <taxon>Prymnesiophyceae</taxon>
        <taxon>Isochrysidales</taxon>
        <taxon>Noelaerhabdaceae</taxon>
        <taxon>Emiliania</taxon>
    </lineage>
</organism>
<proteinExistence type="predicted"/>